<dbReference type="InterPro" id="IPR053178">
    <property type="entry name" value="Osmoadaptation_assoc"/>
</dbReference>
<dbReference type="AlphaFoldDB" id="A0A1L7WSP5"/>
<dbReference type="OrthoDB" id="5126878at2759"/>
<dbReference type="PROSITE" id="PS00463">
    <property type="entry name" value="ZN2_CY6_FUNGAL_1"/>
    <property type="match status" value="1"/>
</dbReference>
<dbReference type="STRING" id="576137.A0A1L7WSP5"/>
<dbReference type="Gene3D" id="4.10.240.10">
    <property type="entry name" value="Zn(2)-C6 fungal-type DNA-binding domain"/>
    <property type="match status" value="1"/>
</dbReference>
<dbReference type="SMART" id="SM00066">
    <property type="entry name" value="GAL4"/>
    <property type="match status" value="1"/>
</dbReference>
<gene>
    <name evidence="4" type="ORF">PAC_05687</name>
</gene>
<evidence type="ECO:0000256" key="2">
    <source>
        <dbReference type="SAM" id="MobiDB-lite"/>
    </source>
</evidence>
<evidence type="ECO:0000256" key="1">
    <source>
        <dbReference type="ARBA" id="ARBA00023242"/>
    </source>
</evidence>
<dbReference type="PANTHER" id="PTHR38111">
    <property type="entry name" value="ZN(2)-C6 FUNGAL-TYPE DOMAIN-CONTAINING PROTEIN-RELATED"/>
    <property type="match status" value="1"/>
</dbReference>
<dbReference type="GO" id="GO:0000981">
    <property type="term" value="F:DNA-binding transcription factor activity, RNA polymerase II-specific"/>
    <property type="evidence" value="ECO:0007669"/>
    <property type="project" value="InterPro"/>
</dbReference>
<dbReference type="PANTHER" id="PTHR38111:SF2">
    <property type="entry name" value="FINGER DOMAIN PROTEIN, PUTATIVE (AFU_ORTHOLOGUE AFUA_1G01560)-RELATED"/>
    <property type="match status" value="1"/>
</dbReference>
<accession>A0A1L7WSP5</accession>
<sequence>MVNVAGRSKGCSTCRKRRVKCDETRPICNRCLRSGAKCDGAKDIAFVEAKIVKSRRTVKRTAMTPSSSCDSGDTDRQPPMSPILRGNEIEIYICYTQKHGLRGPLMDLAIQDGHLNDVIPAEPSATIANDRIFQQAVLSFSVIFFGTQHGHSIITSKGYAMYGVALSQLNQALSDPKCYTRDEVILSVIALALLEVFIPTGPSSFLEHMLGLEKLLELRDTNFYLSPKHAELYKAVRYMILFAAIQSGRPSNLAKPEWKAALRVTCSEEEMQEQDLLDIFADCTVLVAKRDHMLANWGLDLEDDAHQRDYLKRRALTLLNQLRAWRRQWDTDQRHRSVDTPAASPESWGSASPPFITGLEFANEAIAAMLMFYNTVLINVLRVLASLTFEDLGQCWELDSLSEVFSNQNLSQNTPQDAGCHDDLWKLTKDDYTALERLVALEICRSIPYYVARKLSMELCHSPVVHLAVTTAWTTLGSNESAEGRWIMDLLNKHARDLMEKGVWKGC</sequence>
<evidence type="ECO:0000313" key="4">
    <source>
        <dbReference type="EMBL" id="CZR55799.1"/>
    </source>
</evidence>
<dbReference type="CDD" id="cd00067">
    <property type="entry name" value="GAL4"/>
    <property type="match status" value="1"/>
</dbReference>
<evidence type="ECO:0000313" key="5">
    <source>
        <dbReference type="Proteomes" id="UP000184330"/>
    </source>
</evidence>
<dbReference type="InterPro" id="IPR036864">
    <property type="entry name" value="Zn2-C6_fun-type_DNA-bd_sf"/>
</dbReference>
<evidence type="ECO:0000259" key="3">
    <source>
        <dbReference type="PROSITE" id="PS50048"/>
    </source>
</evidence>
<feature type="domain" description="Zn(2)-C6 fungal-type" evidence="3">
    <location>
        <begin position="10"/>
        <end position="38"/>
    </location>
</feature>
<reference evidence="4 5" key="1">
    <citation type="submission" date="2016-03" db="EMBL/GenBank/DDBJ databases">
        <authorList>
            <person name="Ploux O."/>
        </authorList>
    </citation>
    <scope>NUCLEOTIDE SEQUENCE [LARGE SCALE GENOMIC DNA]</scope>
    <source>
        <strain evidence="4 5">UAMH 11012</strain>
    </source>
</reference>
<dbReference type="EMBL" id="FJOG01000007">
    <property type="protein sequence ID" value="CZR55799.1"/>
    <property type="molecule type" value="Genomic_DNA"/>
</dbReference>
<dbReference type="SUPFAM" id="SSF57701">
    <property type="entry name" value="Zn2/Cys6 DNA-binding domain"/>
    <property type="match status" value="1"/>
</dbReference>
<keyword evidence="5" id="KW-1185">Reference proteome</keyword>
<name>A0A1L7WSP5_9HELO</name>
<proteinExistence type="predicted"/>
<dbReference type="InterPro" id="IPR001138">
    <property type="entry name" value="Zn2Cys6_DnaBD"/>
</dbReference>
<protein>
    <recommendedName>
        <fullName evidence="3">Zn(2)-C6 fungal-type domain-containing protein</fullName>
    </recommendedName>
</protein>
<dbReference type="GO" id="GO:0008270">
    <property type="term" value="F:zinc ion binding"/>
    <property type="evidence" value="ECO:0007669"/>
    <property type="project" value="InterPro"/>
</dbReference>
<keyword evidence="1" id="KW-0539">Nucleus</keyword>
<dbReference type="Pfam" id="PF11951">
    <property type="entry name" value="Fungal_trans_2"/>
    <property type="match status" value="1"/>
</dbReference>
<dbReference type="InterPro" id="IPR021858">
    <property type="entry name" value="Fun_TF"/>
</dbReference>
<dbReference type="PROSITE" id="PS50048">
    <property type="entry name" value="ZN2_CY6_FUNGAL_2"/>
    <property type="match status" value="1"/>
</dbReference>
<dbReference type="Pfam" id="PF00172">
    <property type="entry name" value="Zn_clus"/>
    <property type="match status" value="1"/>
</dbReference>
<feature type="region of interest" description="Disordered" evidence="2">
    <location>
        <begin position="58"/>
        <end position="81"/>
    </location>
</feature>
<dbReference type="Proteomes" id="UP000184330">
    <property type="component" value="Unassembled WGS sequence"/>
</dbReference>
<organism evidence="4 5">
    <name type="scientific">Phialocephala subalpina</name>
    <dbReference type="NCBI Taxonomy" id="576137"/>
    <lineage>
        <taxon>Eukaryota</taxon>
        <taxon>Fungi</taxon>
        <taxon>Dikarya</taxon>
        <taxon>Ascomycota</taxon>
        <taxon>Pezizomycotina</taxon>
        <taxon>Leotiomycetes</taxon>
        <taxon>Helotiales</taxon>
        <taxon>Mollisiaceae</taxon>
        <taxon>Phialocephala</taxon>
        <taxon>Phialocephala fortinii species complex</taxon>
    </lineage>
</organism>